<keyword evidence="2" id="KW-0863">Zinc-finger</keyword>
<evidence type="ECO:0000256" key="6">
    <source>
        <dbReference type="SAM" id="MobiDB-lite"/>
    </source>
</evidence>
<evidence type="ECO:0000256" key="5">
    <source>
        <dbReference type="SAM" id="Coils"/>
    </source>
</evidence>
<dbReference type="PROSITE" id="PS50212">
    <property type="entry name" value="RASGEF_NTER"/>
    <property type="match status" value="1"/>
</dbReference>
<dbReference type="CDD" id="cd00051">
    <property type="entry name" value="EFh"/>
    <property type="match status" value="1"/>
</dbReference>
<evidence type="ECO:0000313" key="11">
    <source>
        <dbReference type="Proteomes" id="UP000054408"/>
    </source>
</evidence>
<feature type="domain" description="Ras-GEF" evidence="7">
    <location>
        <begin position="951"/>
        <end position="1179"/>
    </location>
</feature>
<dbReference type="SMART" id="SM00147">
    <property type="entry name" value="RasGEF"/>
    <property type="match status" value="2"/>
</dbReference>
<feature type="compositionally biased region" description="Polar residues" evidence="6">
    <location>
        <begin position="843"/>
        <end position="852"/>
    </location>
</feature>
<feature type="region of interest" description="Disordered" evidence="6">
    <location>
        <begin position="156"/>
        <end position="209"/>
    </location>
</feature>
<dbReference type="Proteomes" id="UP000054408">
    <property type="component" value="Unassembled WGS sequence"/>
</dbReference>
<proteinExistence type="predicted"/>
<dbReference type="PANTHER" id="PTHR23113">
    <property type="entry name" value="GUANINE NUCLEOTIDE EXCHANGE FACTOR"/>
    <property type="match status" value="1"/>
</dbReference>
<dbReference type="Pfam" id="PF13499">
    <property type="entry name" value="EF-hand_7"/>
    <property type="match status" value="1"/>
</dbReference>
<dbReference type="PROSITE" id="PS50222">
    <property type="entry name" value="EF_HAND_2"/>
    <property type="match status" value="2"/>
</dbReference>
<evidence type="ECO:0000259" key="7">
    <source>
        <dbReference type="PROSITE" id="PS50009"/>
    </source>
</evidence>
<feature type="region of interest" description="Disordered" evidence="6">
    <location>
        <begin position="834"/>
        <end position="854"/>
    </location>
</feature>
<dbReference type="InterPro" id="IPR011992">
    <property type="entry name" value="EF-hand-dom_pair"/>
</dbReference>
<dbReference type="PANTHER" id="PTHR23113:SF99">
    <property type="entry name" value="RASGEF DOMAIN-CONTAINING PROTEIN"/>
    <property type="match status" value="1"/>
</dbReference>
<evidence type="ECO:0000256" key="3">
    <source>
        <dbReference type="ARBA" id="ARBA00022837"/>
    </source>
</evidence>
<gene>
    <name evidence="10" type="ORF">AMSG_10311</name>
</gene>
<dbReference type="RefSeq" id="XP_013753782.1">
    <property type="nucleotide sequence ID" value="XM_013898328.1"/>
</dbReference>
<feature type="coiled-coil region" evidence="5">
    <location>
        <begin position="15"/>
        <end position="69"/>
    </location>
</feature>
<evidence type="ECO:0000259" key="8">
    <source>
        <dbReference type="PROSITE" id="PS50212"/>
    </source>
</evidence>
<feature type="region of interest" description="Disordered" evidence="6">
    <location>
        <begin position="1236"/>
        <end position="1267"/>
    </location>
</feature>
<dbReference type="PROSITE" id="PS00018">
    <property type="entry name" value="EF_HAND_1"/>
    <property type="match status" value="1"/>
</dbReference>
<dbReference type="Gene3D" id="1.10.840.10">
    <property type="entry name" value="Ras guanine-nucleotide exchange factors catalytic domain"/>
    <property type="match status" value="2"/>
</dbReference>
<keyword evidence="1 4" id="KW-0344">Guanine-nucleotide releasing factor</keyword>
<dbReference type="InterPro" id="IPR001895">
    <property type="entry name" value="RASGEF_cat_dom"/>
</dbReference>
<dbReference type="InterPro" id="IPR000651">
    <property type="entry name" value="Ras-like_Gua-exchang_fac_N"/>
</dbReference>
<dbReference type="Pfam" id="PF00617">
    <property type="entry name" value="RasGEF"/>
    <property type="match status" value="2"/>
</dbReference>
<dbReference type="GO" id="GO:0008270">
    <property type="term" value="F:zinc ion binding"/>
    <property type="evidence" value="ECO:0007669"/>
    <property type="project" value="UniProtKB-KW"/>
</dbReference>
<dbReference type="GO" id="GO:0005509">
    <property type="term" value="F:calcium ion binding"/>
    <property type="evidence" value="ECO:0007669"/>
    <property type="project" value="InterPro"/>
</dbReference>
<feature type="domain" description="N-terminal Ras-GEF" evidence="8">
    <location>
        <begin position="391"/>
        <end position="522"/>
    </location>
</feature>
<dbReference type="OrthoDB" id="546434at2759"/>
<feature type="compositionally biased region" description="Basic residues" evidence="6">
    <location>
        <begin position="1242"/>
        <end position="1261"/>
    </location>
</feature>
<dbReference type="Gene3D" id="1.20.870.10">
    <property type="entry name" value="Son of sevenless (SoS) protein Chain: S domain 1"/>
    <property type="match status" value="1"/>
</dbReference>
<dbReference type="InterPro" id="IPR036964">
    <property type="entry name" value="RASGEF_cat_dom_sf"/>
</dbReference>
<keyword evidence="3" id="KW-0106">Calcium</keyword>
<dbReference type="InterPro" id="IPR008937">
    <property type="entry name" value="Ras-like_GEF"/>
</dbReference>
<sequence>MDAEAGPAAGEAALVPDMEVRLKKLLREKRVLRKKLRRMEAEGANAEVLAALRARVADTSSVIRELKATEAKNAFALFDSDGDRLINKAEFATVFTLLAGHALDPAELDATFARVNKDDNAHIDLREFVAWWVLHGSDEGIKRALRLHLERHNSAHIARPAHAPPSAKALLPSKSPARKQSRGKKKRRVRKVKRRQPDGPSSSSSASSASALADASAVAAAGSKAKSKVTKDKILAAITKRRLEMQTLLRALRKANPEASEVLELSASMEGLMQTLRSVALASGLTLSSSMSSSSSVSSSFSASVPASVVSDYEPEDGASESGLLARRGLQTMSEARSAEKVVMMEMVTPVSPATHAQLGLGSGAYTPAQAAPDLQVYFPYFNGLYSNKYLHSSVETMNLELLLRRVLEPGRYDEDLRDVLLLTHRRFLPTVDLLRVLKERFWCEPVASMPRKVFDTHQVAIRMEVLDFVAEWVAGHAHDFGSDVVYSASDLAVAAGASRSAISSSSDEDNGSEVELGERGKPEMRAVLDKAYPSPRAELEDFLKFVAGAVPSHNLAAEVIQRADDVLGELQRSVAAFERVAAEPCTVYNVAGMREQTPAPILPSGNLHSLNRILQLSPLELARQLTYHDYAVYRSVRPSEFLKKQPRAALDALTARFNATEAFAASQILLTRQLRQRVLVICRLIDSARACKALDNYLSCFAITTALVKTTVSRLTHTFELLPQDYRDSLAELERLIQPPWLEYQRVLRYVAAPAVPYTGPFESKLAAIEANMESFDEGLLDVSKFEAISKEISAVLRWQTAPVYAIQPVTMVEKFLQFSPGLTDNQQLDASNALQPRAHGKSTTESQQARMRSGTFKELNAASMSGEDKSIAAEALDAAAALLDPFSALGSDSDDGEVEVESPPEMANIVKPVFSETGTSLTVRSQAAEFPEPYTITAPPPLSSLDSVHVLEIARQMSLVAFDLYSAIPEEQFFAAVEAQPAPAVEALRARHAFERQWAASMLLRYDAAKMDLDSELESRAHRLCMLLDIAACCLLLNNFGSVEAIVSGLLRPGSPVQRLEHTFALLPEAYRSQLEIFRHLISKTNPRLYFKAVKKATPPVVPLLAPHLRAMQMVRSEQAEYRTHPVTLKHLSMLASYSEYPYRLHIVPVVAEFVTNAALLMDVKDQARASLLVEPPGWSPRNLVMNLLFHRHAKFKHESDVPHLLPSHSKSGPGGLDLPHSWSSSSFVLVGQPQAPKTAGRKRHRFKPGKRHSSRASKRGFLFW</sequence>
<keyword evidence="5" id="KW-0175">Coiled coil</keyword>
<dbReference type="eggNOG" id="KOG3542">
    <property type="taxonomic scope" value="Eukaryota"/>
</dbReference>
<dbReference type="SUPFAM" id="SSF48366">
    <property type="entry name" value="Ras GEF"/>
    <property type="match status" value="2"/>
</dbReference>
<name>A0A0L0DS90_THETB</name>
<dbReference type="InterPro" id="IPR018247">
    <property type="entry name" value="EF_Hand_1_Ca_BS"/>
</dbReference>
<reference evidence="10 11" key="1">
    <citation type="submission" date="2010-05" db="EMBL/GenBank/DDBJ databases">
        <title>The Genome Sequence of Thecamonas trahens ATCC 50062.</title>
        <authorList>
            <consortium name="The Broad Institute Genome Sequencing Platform"/>
            <person name="Russ C."/>
            <person name="Cuomo C."/>
            <person name="Shea T."/>
            <person name="Young S.K."/>
            <person name="Zeng Q."/>
            <person name="Koehrsen M."/>
            <person name="Haas B."/>
            <person name="Borodovsky M."/>
            <person name="Guigo R."/>
            <person name="Alvarado L."/>
            <person name="Berlin A."/>
            <person name="Bochicchio J."/>
            <person name="Borenstein D."/>
            <person name="Chapman S."/>
            <person name="Chen Z."/>
            <person name="Freedman E."/>
            <person name="Gellesch M."/>
            <person name="Goldberg J."/>
            <person name="Griggs A."/>
            <person name="Gujja S."/>
            <person name="Heilman E."/>
            <person name="Heiman D."/>
            <person name="Hepburn T."/>
            <person name="Howarth C."/>
            <person name="Jen D."/>
            <person name="Larson L."/>
            <person name="Mehta T."/>
            <person name="Park D."/>
            <person name="Pearson M."/>
            <person name="Roberts A."/>
            <person name="Saif S."/>
            <person name="Shenoy N."/>
            <person name="Sisk P."/>
            <person name="Stolte C."/>
            <person name="Sykes S."/>
            <person name="Thomson T."/>
            <person name="Walk T."/>
            <person name="White J."/>
            <person name="Yandava C."/>
            <person name="Burger G."/>
            <person name="Gray M.W."/>
            <person name="Holland P.W.H."/>
            <person name="King N."/>
            <person name="Lang F.B.F."/>
            <person name="Roger A.J."/>
            <person name="Ruiz-Trillo I."/>
            <person name="Lander E."/>
            <person name="Nusbaum C."/>
        </authorList>
    </citation>
    <scope>NUCLEOTIDE SEQUENCE [LARGE SCALE GENOMIC DNA]</scope>
    <source>
        <strain evidence="10 11">ATCC 50062</strain>
    </source>
</reference>
<dbReference type="InterPro" id="IPR002048">
    <property type="entry name" value="EF_hand_dom"/>
</dbReference>
<dbReference type="SMART" id="SM00054">
    <property type="entry name" value="EFh"/>
    <property type="match status" value="2"/>
</dbReference>
<accession>A0A0L0DS90</accession>
<dbReference type="GO" id="GO:0005085">
    <property type="term" value="F:guanyl-nucleotide exchange factor activity"/>
    <property type="evidence" value="ECO:0007669"/>
    <property type="project" value="UniProtKB-KW"/>
</dbReference>
<dbReference type="GO" id="GO:0007264">
    <property type="term" value="P:small GTPase-mediated signal transduction"/>
    <property type="evidence" value="ECO:0007669"/>
    <property type="project" value="InterPro"/>
</dbReference>
<dbReference type="Pfam" id="PF00618">
    <property type="entry name" value="RasGEF_N"/>
    <property type="match status" value="1"/>
</dbReference>
<evidence type="ECO:0000256" key="4">
    <source>
        <dbReference type="PROSITE-ProRule" id="PRU00168"/>
    </source>
</evidence>
<evidence type="ECO:0000313" key="10">
    <source>
        <dbReference type="EMBL" id="KNC54323.1"/>
    </source>
</evidence>
<dbReference type="Gene3D" id="1.10.238.10">
    <property type="entry name" value="EF-hand"/>
    <property type="match status" value="1"/>
</dbReference>
<dbReference type="AlphaFoldDB" id="A0A0L0DS90"/>
<organism evidence="10 11">
    <name type="scientific">Thecamonas trahens ATCC 50062</name>
    <dbReference type="NCBI Taxonomy" id="461836"/>
    <lineage>
        <taxon>Eukaryota</taxon>
        <taxon>Apusozoa</taxon>
        <taxon>Apusomonadida</taxon>
        <taxon>Apusomonadidae</taxon>
        <taxon>Thecamonas</taxon>
    </lineage>
</organism>
<keyword evidence="2" id="KW-0479">Metal-binding</keyword>
<dbReference type="InterPro" id="IPR023578">
    <property type="entry name" value="Ras_GEF_dom_sf"/>
</dbReference>
<dbReference type="GeneID" id="25568564"/>
<feature type="domain" description="EF-hand" evidence="9">
    <location>
        <begin position="66"/>
        <end position="101"/>
    </location>
</feature>
<dbReference type="eggNOG" id="KOG3417">
    <property type="taxonomic scope" value="Eukaryota"/>
</dbReference>
<dbReference type="STRING" id="461836.A0A0L0DS90"/>
<evidence type="ECO:0000259" key="9">
    <source>
        <dbReference type="PROSITE" id="PS50222"/>
    </source>
</evidence>
<dbReference type="PROSITE" id="PS50009">
    <property type="entry name" value="RASGEF_CAT"/>
    <property type="match status" value="2"/>
</dbReference>
<keyword evidence="11" id="KW-1185">Reference proteome</keyword>
<dbReference type="EMBL" id="GL349488">
    <property type="protein sequence ID" value="KNC54323.1"/>
    <property type="molecule type" value="Genomic_DNA"/>
</dbReference>
<evidence type="ECO:0000256" key="2">
    <source>
        <dbReference type="ARBA" id="ARBA00022771"/>
    </source>
</evidence>
<feature type="domain" description="EF-hand" evidence="9">
    <location>
        <begin position="103"/>
        <end position="138"/>
    </location>
</feature>
<feature type="compositionally biased region" description="Basic residues" evidence="6">
    <location>
        <begin position="176"/>
        <end position="194"/>
    </location>
</feature>
<dbReference type="SUPFAM" id="SSF47473">
    <property type="entry name" value="EF-hand"/>
    <property type="match status" value="1"/>
</dbReference>
<feature type="domain" description="Ras-GEF" evidence="7">
    <location>
        <begin position="618"/>
        <end position="839"/>
    </location>
</feature>
<evidence type="ECO:0000256" key="1">
    <source>
        <dbReference type="ARBA" id="ARBA00022658"/>
    </source>
</evidence>
<keyword evidence="2" id="KW-0862">Zinc</keyword>
<protein>
    <submittedName>
        <fullName evidence="10">Uncharacterized protein</fullName>
    </submittedName>
</protein>